<dbReference type="SFLD" id="SFLDS00003">
    <property type="entry name" value="Haloacid_Dehalogenase"/>
    <property type="match status" value="1"/>
</dbReference>
<dbReference type="InterPro" id="IPR008250">
    <property type="entry name" value="ATPase_P-typ_transduc_dom_A_sf"/>
</dbReference>
<dbReference type="NCBIfam" id="TIGR01511">
    <property type="entry name" value="ATPase-IB1_Cu"/>
    <property type="match status" value="1"/>
</dbReference>
<dbReference type="NCBIfam" id="TIGR01512">
    <property type="entry name" value="ATPase-IB2_Cd"/>
    <property type="match status" value="1"/>
</dbReference>
<dbReference type="InterPro" id="IPR023299">
    <property type="entry name" value="ATPase_P-typ_cyto_dom_N"/>
</dbReference>
<feature type="transmembrane region" description="Helical" evidence="11">
    <location>
        <begin position="431"/>
        <end position="455"/>
    </location>
</feature>
<dbReference type="Proteomes" id="UP000546464">
    <property type="component" value="Unassembled WGS sequence"/>
</dbReference>
<dbReference type="InterPro" id="IPR018303">
    <property type="entry name" value="ATPase_P-typ_P_site"/>
</dbReference>
<dbReference type="PANTHER" id="PTHR43079">
    <property type="entry name" value="PROBABLE CADMIUM/ZINC-TRANSPORTING ATPASE HMA1"/>
    <property type="match status" value="1"/>
</dbReference>
<dbReference type="CDD" id="cd00371">
    <property type="entry name" value="HMA"/>
    <property type="match status" value="1"/>
</dbReference>
<gene>
    <name evidence="13" type="primary">cadA</name>
    <name evidence="13" type="ORF">H5P28_05545</name>
</gene>
<dbReference type="SUPFAM" id="SSF56784">
    <property type="entry name" value="HAD-like"/>
    <property type="match status" value="1"/>
</dbReference>
<dbReference type="PANTHER" id="PTHR43079:SF1">
    <property type="entry name" value="CADMIUM_ZINC-TRANSPORTING ATPASE HMA1, CHLOROPLASTIC-RELATED"/>
    <property type="match status" value="1"/>
</dbReference>
<evidence type="ECO:0000256" key="11">
    <source>
        <dbReference type="RuleBase" id="RU362081"/>
    </source>
</evidence>
<keyword evidence="9 11" id="KW-1133">Transmembrane helix</keyword>
<dbReference type="GO" id="GO:0019829">
    <property type="term" value="F:ATPase-coupled monoatomic cation transmembrane transporter activity"/>
    <property type="evidence" value="ECO:0007669"/>
    <property type="project" value="InterPro"/>
</dbReference>
<keyword evidence="6 11" id="KW-0067">ATP-binding</keyword>
<dbReference type="InterPro" id="IPR036412">
    <property type="entry name" value="HAD-like_sf"/>
</dbReference>
<feature type="transmembrane region" description="Helical" evidence="11">
    <location>
        <begin position="201"/>
        <end position="219"/>
    </location>
</feature>
<dbReference type="NCBIfam" id="TIGR01494">
    <property type="entry name" value="ATPase_P-type"/>
    <property type="match status" value="1"/>
</dbReference>
<comment type="subcellular location">
    <subcellularLocation>
        <location evidence="11">Cell membrane</location>
    </subcellularLocation>
    <subcellularLocation>
        <location evidence="1">Membrane</location>
        <topology evidence="1">Multi-pass membrane protein</topology>
    </subcellularLocation>
</comment>
<dbReference type="RefSeq" id="WP_185674722.1">
    <property type="nucleotide sequence ID" value="NZ_JACHVB010000014.1"/>
</dbReference>
<dbReference type="SUPFAM" id="SSF81665">
    <property type="entry name" value="Calcium ATPase, transmembrane domain M"/>
    <property type="match status" value="1"/>
</dbReference>
<dbReference type="GO" id="GO:0046872">
    <property type="term" value="F:metal ion binding"/>
    <property type="evidence" value="ECO:0007669"/>
    <property type="project" value="UniProtKB-KW"/>
</dbReference>
<dbReference type="Pfam" id="PF00702">
    <property type="entry name" value="Hydrolase"/>
    <property type="match status" value="1"/>
</dbReference>
<evidence type="ECO:0000313" key="14">
    <source>
        <dbReference type="Proteomes" id="UP000546464"/>
    </source>
</evidence>
<keyword evidence="8" id="KW-1278">Translocase</keyword>
<feature type="transmembrane region" description="Helical" evidence="11">
    <location>
        <begin position="399"/>
        <end position="419"/>
    </location>
</feature>
<protein>
    <submittedName>
        <fullName evidence="13">Cadmium-translocating P-type ATPase</fullName>
    </submittedName>
</protein>
<dbReference type="InterPro" id="IPR023214">
    <property type="entry name" value="HAD_sf"/>
</dbReference>
<reference evidence="13 14" key="1">
    <citation type="submission" date="2020-07" db="EMBL/GenBank/DDBJ databases">
        <authorList>
            <person name="Feng X."/>
        </authorList>
    </citation>
    <scope>NUCLEOTIDE SEQUENCE [LARGE SCALE GENOMIC DNA]</scope>
    <source>
        <strain evidence="13 14">JCM31066</strain>
    </source>
</reference>
<keyword evidence="7" id="KW-0460">Magnesium</keyword>
<dbReference type="FunFam" id="2.70.150.10:FF:000002">
    <property type="entry name" value="Copper-transporting ATPase 1, putative"/>
    <property type="match status" value="1"/>
</dbReference>
<dbReference type="SUPFAM" id="SSF81653">
    <property type="entry name" value="Calcium ATPase, transduction domain A"/>
    <property type="match status" value="1"/>
</dbReference>
<comment type="caution">
    <text evidence="13">The sequence shown here is derived from an EMBL/GenBank/DDBJ whole genome shotgun (WGS) entry which is preliminary data.</text>
</comment>
<organism evidence="13 14">
    <name type="scientific">Ruficoccus amylovorans</name>
    <dbReference type="NCBI Taxonomy" id="1804625"/>
    <lineage>
        <taxon>Bacteria</taxon>
        <taxon>Pseudomonadati</taxon>
        <taxon>Verrucomicrobiota</taxon>
        <taxon>Opitutia</taxon>
        <taxon>Puniceicoccales</taxon>
        <taxon>Cerasicoccaceae</taxon>
        <taxon>Ruficoccus</taxon>
    </lineage>
</organism>
<dbReference type="InterPro" id="IPR006121">
    <property type="entry name" value="HMA_dom"/>
</dbReference>
<dbReference type="SFLD" id="SFLDG00002">
    <property type="entry name" value="C1.7:_P-type_atpase_like"/>
    <property type="match status" value="1"/>
</dbReference>
<dbReference type="SFLD" id="SFLDF00027">
    <property type="entry name" value="p-type_atpase"/>
    <property type="match status" value="1"/>
</dbReference>
<dbReference type="Gene3D" id="3.40.50.1000">
    <property type="entry name" value="HAD superfamily/HAD-like"/>
    <property type="match status" value="1"/>
</dbReference>
<proteinExistence type="inferred from homology"/>
<feature type="domain" description="P-type ATPase A" evidence="12">
    <location>
        <begin position="280"/>
        <end position="380"/>
    </location>
</feature>
<evidence type="ECO:0000256" key="8">
    <source>
        <dbReference type="ARBA" id="ARBA00022967"/>
    </source>
</evidence>
<keyword evidence="4 11" id="KW-0479">Metal-binding</keyword>
<dbReference type="PROSITE" id="PS00154">
    <property type="entry name" value="ATPASE_E1_E2"/>
    <property type="match status" value="1"/>
</dbReference>
<dbReference type="InterPro" id="IPR051949">
    <property type="entry name" value="Cation_Transport_ATPase"/>
</dbReference>
<feature type="transmembrane region" description="Helical" evidence="11">
    <location>
        <begin position="171"/>
        <end position="189"/>
    </location>
</feature>
<evidence type="ECO:0000256" key="1">
    <source>
        <dbReference type="ARBA" id="ARBA00004141"/>
    </source>
</evidence>
<evidence type="ECO:0000256" key="5">
    <source>
        <dbReference type="ARBA" id="ARBA00022741"/>
    </source>
</evidence>
<dbReference type="Pfam" id="PF00122">
    <property type="entry name" value="E1-E2_ATPase"/>
    <property type="match status" value="1"/>
</dbReference>
<dbReference type="GO" id="GO:0005886">
    <property type="term" value="C:plasma membrane"/>
    <property type="evidence" value="ECO:0007669"/>
    <property type="project" value="UniProtKB-SubCell"/>
</dbReference>
<dbReference type="Gene3D" id="2.70.150.10">
    <property type="entry name" value="Calcium-transporting ATPase, cytoplasmic transduction domain A"/>
    <property type="match status" value="1"/>
</dbReference>
<keyword evidence="11" id="KW-1003">Cell membrane</keyword>
<accession>A0A842HBC4</accession>
<feature type="transmembrane region" description="Helical" evidence="11">
    <location>
        <begin position="747"/>
        <end position="767"/>
    </location>
</feature>
<evidence type="ECO:0000256" key="9">
    <source>
        <dbReference type="ARBA" id="ARBA00022989"/>
    </source>
</evidence>
<evidence type="ECO:0000256" key="10">
    <source>
        <dbReference type="ARBA" id="ARBA00023136"/>
    </source>
</evidence>
<dbReference type="SUPFAM" id="SSF55008">
    <property type="entry name" value="HMA, heavy metal-associated domain"/>
    <property type="match status" value="2"/>
</dbReference>
<dbReference type="GO" id="GO:0030001">
    <property type="term" value="P:metal ion transport"/>
    <property type="evidence" value="ECO:0007669"/>
    <property type="project" value="UniProtKB-ARBA"/>
</dbReference>
<evidence type="ECO:0000256" key="2">
    <source>
        <dbReference type="ARBA" id="ARBA00006024"/>
    </source>
</evidence>
<dbReference type="PRINTS" id="PR00119">
    <property type="entry name" value="CATATPASE"/>
</dbReference>
<dbReference type="GO" id="GO:0016887">
    <property type="term" value="F:ATP hydrolysis activity"/>
    <property type="evidence" value="ECO:0007669"/>
    <property type="project" value="InterPro"/>
</dbReference>
<dbReference type="InterPro" id="IPR001757">
    <property type="entry name" value="P_typ_ATPase"/>
</dbReference>
<keyword evidence="14" id="KW-1185">Reference proteome</keyword>
<keyword evidence="5 11" id="KW-0547">Nucleotide-binding</keyword>
<dbReference type="EMBL" id="JACHVB010000014">
    <property type="protein sequence ID" value="MBC2593722.1"/>
    <property type="molecule type" value="Genomic_DNA"/>
</dbReference>
<dbReference type="InterPro" id="IPR044492">
    <property type="entry name" value="P_typ_ATPase_HD_dom"/>
</dbReference>
<dbReference type="Gene3D" id="3.30.70.100">
    <property type="match status" value="2"/>
</dbReference>
<dbReference type="InterPro" id="IPR036163">
    <property type="entry name" value="HMA_dom_sf"/>
</dbReference>
<dbReference type="NCBIfam" id="TIGR01525">
    <property type="entry name" value="ATPase-IB_hvy"/>
    <property type="match status" value="1"/>
</dbReference>
<evidence type="ECO:0000256" key="7">
    <source>
        <dbReference type="ARBA" id="ARBA00022842"/>
    </source>
</evidence>
<evidence type="ECO:0000256" key="6">
    <source>
        <dbReference type="ARBA" id="ARBA00022840"/>
    </source>
</evidence>
<evidence type="ECO:0000256" key="3">
    <source>
        <dbReference type="ARBA" id="ARBA00022692"/>
    </source>
</evidence>
<keyword evidence="3 11" id="KW-0812">Transmembrane</keyword>
<dbReference type="InterPro" id="IPR023298">
    <property type="entry name" value="ATPase_P-typ_TM_dom_sf"/>
</dbReference>
<dbReference type="InterPro" id="IPR027256">
    <property type="entry name" value="P-typ_ATPase_IB"/>
</dbReference>
<dbReference type="AlphaFoldDB" id="A0A842HBC4"/>
<evidence type="ECO:0000313" key="13">
    <source>
        <dbReference type="EMBL" id="MBC2593722.1"/>
    </source>
</evidence>
<dbReference type="InterPro" id="IPR059000">
    <property type="entry name" value="ATPase_P-type_domA"/>
</dbReference>
<dbReference type="GO" id="GO:0005524">
    <property type="term" value="F:ATP binding"/>
    <property type="evidence" value="ECO:0007669"/>
    <property type="project" value="UniProtKB-UniRule"/>
</dbReference>
<sequence length="805" mass="85861">MAEKEDCPCPDSRASCPAGVGQTVRQSPGVEGVDIDHESGRIDILYDPQRATPADVEQAARRLSGQIGAIPGKCVFRLHGRGCEECARRIGIDLEHRPGIRRASASFLGGVLSVSFDQGGHDEGTILETARSAGAQVEPLEEALHKEEAEKAESRKSVGAFIRYWLSGSRLEIVFTALTLAGMCAGLVTEKLGASGAVYNTLYVLAYVFGGYYGTLAGLESIRRRVVDVDLLMILAALGAAYVGAPFEGAMLLFLFSFSEVLQNFAIGRTRNAIKALAQMRPQSAHVLRGDRIVETPIAEIELGARLLIRPGDRIPLDGQVVAGESTLDQSSVTGESMPVAKAVGDGVFAGTMNQNGSLTVQVTKLAKDSTISKLIKMVEEAQSEKAKTQRFLESAEQYYALGVIVFTVLLGVLLPTVFKVPLDEALYRAITVMVVASPCALVISTPASILSAIGNGARRGILFKGGAHLEQAATLRVITFDKTGTLTEGKPRVNELIAFAETPEGDLLRLAGAVEAKSEHPLAQAIVEMAQGQGVSFPECRGFRAVTGKGALAEVEGRTILVGSPKWMREYHFENADEIEARVAQIQDSGRTNVLVGELHEQSKTVKVLGSFAIADHLRAEVPAVVKRLREQGIRRVVMLTGDARRVARAVSAEAGLDEYYADLLPEEKVRLMKELSRGEHVGMVGDGTNDAPALASATVGIAMGAAGSDVALESADIVLMANDLKRIPYLIALSHAARRVMLQNLIFAAGVIVVMVLATLFLPLVGVDVPLPLGVFAHEGGTVLVCLNGLRLLAFNDKSLETD</sequence>
<comment type="similarity">
    <text evidence="2 11">Belongs to the cation transport ATPase (P-type) (TC 3.A.3) family. Type IB subfamily.</text>
</comment>
<dbReference type="Gene3D" id="3.40.1110.10">
    <property type="entry name" value="Calcium-transporting ATPase, cytoplasmic domain N"/>
    <property type="match status" value="1"/>
</dbReference>
<name>A0A842HBC4_9BACT</name>
<evidence type="ECO:0000259" key="12">
    <source>
        <dbReference type="Pfam" id="PF00122"/>
    </source>
</evidence>
<keyword evidence="10 11" id="KW-0472">Membrane</keyword>
<dbReference type="PRINTS" id="PR00941">
    <property type="entry name" value="CDATPASE"/>
</dbReference>
<evidence type="ECO:0000256" key="4">
    <source>
        <dbReference type="ARBA" id="ARBA00022723"/>
    </source>
</evidence>